<dbReference type="EMBL" id="LSSK01000997">
    <property type="protein sequence ID" value="OMH81057.1"/>
    <property type="molecule type" value="Genomic_DNA"/>
</dbReference>
<dbReference type="GO" id="GO:0005737">
    <property type="term" value="C:cytoplasm"/>
    <property type="evidence" value="ECO:0007669"/>
    <property type="project" value="TreeGrafter"/>
</dbReference>
<feature type="repeat" description="ANK" evidence="3">
    <location>
        <begin position="173"/>
        <end position="205"/>
    </location>
</feature>
<keyword evidence="7" id="KW-1185">Reference proteome</keyword>
<feature type="compositionally biased region" description="Polar residues" evidence="4">
    <location>
        <begin position="1"/>
        <end position="16"/>
    </location>
</feature>
<feature type="region of interest" description="Disordered" evidence="4">
    <location>
        <begin position="673"/>
        <end position="696"/>
    </location>
</feature>
<accession>A0A1R1PJD6</accession>
<evidence type="ECO:0000256" key="5">
    <source>
        <dbReference type="SAM" id="Phobius"/>
    </source>
</evidence>
<evidence type="ECO:0000313" key="6">
    <source>
        <dbReference type="EMBL" id="OMH81057.1"/>
    </source>
</evidence>
<feature type="region of interest" description="Disordered" evidence="4">
    <location>
        <begin position="280"/>
        <end position="333"/>
    </location>
</feature>
<feature type="region of interest" description="Disordered" evidence="4">
    <location>
        <begin position="543"/>
        <end position="572"/>
    </location>
</feature>
<dbReference type="AlphaFoldDB" id="A0A1R1PJD6"/>
<feature type="compositionally biased region" description="Basic and acidic residues" evidence="4">
    <location>
        <begin position="304"/>
        <end position="317"/>
    </location>
</feature>
<feature type="region of interest" description="Disordered" evidence="4">
    <location>
        <begin position="1"/>
        <end position="22"/>
    </location>
</feature>
<dbReference type="OrthoDB" id="370884at2759"/>
<keyword evidence="5" id="KW-1133">Transmembrane helix</keyword>
<feature type="transmembrane region" description="Helical" evidence="5">
    <location>
        <begin position="209"/>
        <end position="229"/>
    </location>
</feature>
<comment type="caution">
    <text evidence="6">The sequence shown here is derived from an EMBL/GenBank/DDBJ whole genome shotgun (WGS) entry which is preliminary data.</text>
</comment>
<organism evidence="6 7">
    <name type="scientific">Zancudomyces culisetae</name>
    <name type="common">Gut fungus</name>
    <name type="synonym">Smittium culisetae</name>
    <dbReference type="NCBI Taxonomy" id="1213189"/>
    <lineage>
        <taxon>Eukaryota</taxon>
        <taxon>Fungi</taxon>
        <taxon>Fungi incertae sedis</taxon>
        <taxon>Zoopagomycota</taxon>
        <taxon>Kickxellomycotina</taxon>
        <taxon>Harpellomycetes</taxon>
        <taxon>Harpellales</taxon>
        <taxon>Legeriomycetaceae</taxon>
        <taxon>Zancudomyces</taxon>
    </lineage>
</organism>
<feature type="compositionally biased region" description="Basic and acidic residues" evidence="4">
    <location>
        <begin position="417"/>
        <end position="427"/>
    </location>
</feature>
<dbReference type="PANTHER" id="PTHR24198:SF188">
    <property type="entry name" value="ANKYRIN REPEAT DOMAIN 55"/>
    <property type="match status" value="1"/>
</dbReference>
<keyword evidence="2 3" id="KW-0040">ANK repeat</keyword>
<dbReference type="PROSITE" id="PS50088">
    <property type="entry name" value="ANK_REPEAT"/>
    <property type="match status" value="1"/>
</dbReference>
<dbReference type="Gene3D" id="1.25.40.20">
    <property type="entry name" value="Ankyrin repeat-containing domain"/>
    <property type="match status" value="1"/>
</dbReference>
<name>A0A1R1PJD6_ZANCU</name>
<dbReference type="InterPro" id="IPR036770">
    <property type="entry name" value="Ankyrin_rpt-contain_sf"/>
</dbReference>
<keyword evidence="1" id="KW-0677">Repeat</keyword>
<reference evidence="7" key="1">
    <citation type="submission" date="2017-01" db="EMBL/GenBank/DDBJ databases">
        <authorList>
            <person name="Wang Y."/>
            <person name="White M."/>
            <person name="Kvist S."/>
            <person name="Moncalvo J.-M."/>
        </authorList>
    </citation>
    <scope>NUCLEOTIDE SEQUENCE [LARGE SCALE GENOMIC DNA]</scope>
    <source>
        <strain evidence="7">COL-18-3</strain>
    </source>
</reference>
<evidence type="ECO:0000256" key="1">
    <source>
        <dbReference type="ARBA" id="ARBA00022737"/>
    </source>
</evidence>
<keyword evidence="5" id="KW-0472">Membrane</keyword>
<evidence type="ECO:0000313" key="7">
    <source>
        <dbReference type="Proteomes" id="UP000188320"/>
    </source>
</evidence>
<dbReference type="Pfam" id="PF12796">
    <property type="entry name" value="Ank_2"/>
    <property type="match status" value="1"/>
</dbReference>
<dbReference type="InterPro" id="IPR002110">
    <property type="entry name" value="Ankyrin_rpt"/>
</dbReference>
<protein>
    <submittedName>
        <fullName evidence="6">Ankyrin repeat and SAM domain-containing protein 6</fullName>
    </submittedName>
</protein>
<gene>
    <name evidence="6" type="ORF">AX774_g5491</name>
</gene>
<feature type="region of interest" description="Disordered" evidence="4">
    <location>
        <begin position="410"/>
        <end position="430"/>
    </location>
</feature>
<dbReference type="PANTHER" id="PTHR24198">
    <property type="entry name" value="ANKYRIN REPEAT AND PROTEIN KINASE DOMAIN-CONTAINING PROTEIN"/>
    <property type="match status" value="1"/>
</dbReference>
<evidence type="ECO:0000256" key="2">
    <source>
        <dbReference type="ARBA" id="ARBA00023043"/>
    </source>
</evidence>
<keyword evidence="5" id="KW-0812">Transmembrane</keyword>
<dbReference type="SUPFAM" id="SSF48403">
    <property type="entry name" value="Ankyrin repeat"/>
    <property type="match status" value="1"/>
</dbReference>
<feature type="compositionally biased region" description="Polar residues" evidence="4">
    <location>
        <begin position="469"/>
        <end position="485"/>
    </location>
</feature>
<feature type="region of interest" description="Disordered" evidence="4">
    <location>
        <begin position="50"/>
        <end position="71"/>
    </location>
</feature>
<evidence type="ECO:0000256" key="3">
    <source>
        <dbReference type="PROSITE-ProRule" id="PRU00023"/>
    </source>
</evidence>
<proteinExistence type="predicted"/>
<feature type="region of interest" description="Disordered" evidence="4">
    <location>
        <begin position="467"/>
        <end position="501"/>
    </location>
</feature>
<dbReference type="Proteomes" id="UP000188320">
    <property type="component" value="Unassembled WGS sequence"/>
</dbReference>
<feature type="compositionally biased region" description="Basic and acidic residues" evidence="4">
    <location>
        <begin position="287"/>
        <end position="296"/>
    </location>
</feature>
<sequence length="826" mass="91100">MQNNERSSLSRSTPTPGFSLKHIDKQYTPLLPPNSKEKYLAHATFRHIESDGSGNSQKVPDSANNINNNTSVPNASSLPNLATLFEYCARGDLEKLQGLIPHNDTALNACDDNGITLLMMASSNGYDKIISWLCKRDTVGARPLQAASFYGCPKCVEKILLGGDLNVNHKDCRGETALMLAAYKGYNAVVYQLLLRNAKTKKFDKVHTLVLYRTIIYLAGWSALMLAAYTGKIGVCHAILDYELKVGVKPGSHRQIVAELAAKAGYREISEIVNEYESRQSSTTHSIKGDNKRIERSIPSTKETPQDEKKQSLRDESNDIQGAVEPRRNENADIDISQRVENILADGLDTIKKASHIPMENSGLYKPSTERIEMPRVTSIFENKTNNLEGGANASRQISENVKNINRQHITGSSNKSEFKDQEHQDTSTRNFTTLARELNSNEENTPEMHKVDTSTFVEATRGLEPEVSSMQGAHNNPKVLSNTQESKKSMHKPNSIDVGGAHSQIYTDRCVSKENKLHQNSNVLNGGLEIQAVASNTVAKGFGKPNASFTTSQKPTSIASKGRNVQEETVENSFKRSHIQLGSAREHAGDPVVVPNSHNNFEHLKSLSQKMDKEQVGGNSEDISLLRARVKNIISKDFKIITPMDYSKKIKDIVKHEPEEKIDVQDKILSRLPSQDEKQATSGGVCPGETQNPNTSVVQAAPSDKFISLQKKASDIVQSNILDRDSDTPSAAIGLLQHLGGVENSCDKNGTANTESMGKNTHRDPSVEQVMKSYKPLPTPMPKSRVSIYNNSIQEPAVNNDELLDTEKKMQTATSIERYDIPTLG</sequence>
<evidence type="ECO:0000256" key="4">
    <source>
        <dbReference type="SAM" id="MobiDB-lite"/>
    </source>
</evidence>
<dbReference type="SMART" id="SM00248">
    <property type="entry name" value="ANK"/>
    <property type="match status" value="3"/>
</dbReference>
<feature type="compositionally biased region" description="Polar residues" evidence="4">
    <location>
        <begin position="52"/>
        <end position="71"/>
    </location>
</feature>
<feature type="compositionally biased region" description="Polar residues" evidence="4">
    <location>
        <begin position="548"/>
        <end position="560"/>
    </location>
</feature>